<proteinExistence type="predicted"/>
<dbReference type="PROSITE" id="PS51029">
    <property type="entry name" value="MADF"/>
    <property type="match status" value="1"/>
</dbReference>
<keyword evidence="3" id="KW-1185">Reference proteome</keyword>
<evidence type="ECO:0000313" key="2">
    <source>
        <dbReference type="EMBL" id="CAG9766196.1"/>
    </source>
</evidence>
<dbReference type="EMBL" id="OU892279">
    <property type="protein sequence ID" value="CAG9766196.1"/>
    <property type="molecule type" value="Genomic_DNA"/>
</dbReference>
<dbReference type="InterPro" id="IPR006578">
    <property type="entry name" value="MADF-dom"/>
</dbReference>
<protein>
    <recommendedName>
        <fullName evidence="1">MADF domain-containing protein</fullName>
    </recommendedName>
</protein>
<dbReference type="Pfam" id="PF10545">
    <property type="entry name" value="MADF_DNA_bdg"/>
    <property type="match status" value="1"/>
</dbReference>
<sequence>MGRLMETYVDAQLKFDSKLVNIVKEHKHLFDRTHKLFEDGGTRRETWEVIAQQLQKTDSYCEKRWVYIINRLYDEIFWMLKYESPSPWLLYPQLDFLCEYIDWEDVNGLCNELMEFDLATALEGV</sequence>
<feature type="domain" description="MADF" evidence="1">
    <location>
        <begin position="18"/>
        <end position="102"/>
    </location>
</feature>
<organism evidence="2 3">
    <name type="scientific">Ceutorhynchus assimilis</name>
    <name type="common">cabbage seed weevil</name>
    <dbReference type="NCBI Taxonomy" id="467358"/>
    <lineage>
        <taxon>Eukaryota</taxon>
        <taxon>Metazoa</taxon>
        <taxon>Ecdysozoa</taxon>
        <taxon>Arthropoda</taxon>
        <taxon>Hexapoda</taxon>
        <taxon>Insecta</taxon>
        <taxon>Pterygota</taxon>
        <taxon>Neoptera</taxon>
        <taxon>Endopterygota</taxon>
        <taxon>Coleoptera</taxon>
        <taxon>Polyphaga</taxon>
        <taxon>Cucujiformia</taxon>
        <taxon>Curculionidae</taxon>
        <taxon>Ceutorhynchinae</taxon>
        <taxon>Ceutorhynchus</taxon>
    </lineage>
</organism>
<evidence type="ECO:0000313" key="3">
    <source>
        <dbReference type="Proteomes" id="UP001152799"/>
    </source>
</evidence>
<gene>
    <name evidence="2" type="ORF">CEUTPL_LOCUS6784</name>
</gene>
<dbReference type="OrthoDB" id="6147983at2759"/>
<reference evidence="2" key="1">
    <citation type="submission" date="2022-01" db="EMBL/GenBank/DDBJ databases">
        <authorList>
            <person name="King R."/>
        </authorList>
    </citation>
    <scope>NUCLEOTIDE SEQUENCE</scope>
</reference>
<evidence type="ECO:0000259" key="1">
    <source>
        <dbReference type="PROSITE" id="PS51029"/>
    </source>
</evidence>
<dbReference type="Proteomes" id="UP001152799">
    <property type="component" value="Chromosome 3"/>
</dbReference>
<accession>A0A9N9MPV9</accession>
<name>A0A9N9MPV9_9CUCU</name>
<dbReference type="AlphaFoldDB" id="A0A9N9MPV9"/>
<dbReference type="SMART" id="SM00595">
    <property type="entry name" value="MADF"/>
    <property type="match status" value="1"/>
</dbReference>